<sequence>MLILQGCSDTSGLEASWQDYLSRLSRVLDRDISRDPSGEVLHFPRTRDIAMTFAPSNIDILDFLRMRRCALRETIAQRNSILGRHGDESAKLLFDLRFLNEARECIQLLKDDGNDSLASQLSDAARLKQQELPKRIFAAGIAGDEFREFWKMPPDLRDYPSSGEDPSIAALARWQRWQQRWLAGNWEHDANDVLTTLGHIRMGGGGSLLKAEELNTRELRAAAKLIDQRISGRALCLKPSPTSSAQQFRNVLGSRFIGVIQQQASLINQHKYGLLKNIDTIENELFSAMAAQDAEVPQAYLNWLSQRTALLANATKAHQRHVKLAGELLSQCGLSPGGNSP</sequence>
<keyword evidence="2" id="KW-1185">Reference proteome</keyword>
<protein>
    <submittedName>
        <fullName evidence="1">DUF3080 family protein</fullName>
    </submittedName>
</protein>
<comment type="caution">
    <text evidence="1">The sequence shown here is derived from an EMBL/GenBank/DDBJ whole genome shotgun (WGS) entry which is preliminary data.</text>
</comment>
<dbReference type="RefSeq" id="WP_368376436.1">
    <property type="nucleotide sequence ID" value="NZ_JBFRYB010000001.1"/>
</dbReference>
<evidence type="ECO:0000313" key="2">
    <source>
        <dbReference type="Proteomes" id="UP001557484"/>
    </source>
</evidence>
<dbReference type="InterPro" id="IPR021431">
    <property type="entry name" value="DUF3080"/>
</dbReference>
<dbReference type="Pfam" id="PF11279">
    <property type="entry name" value="DUF3080"/>
    <property type="match status" value="1"/>
</dbReference>
<accession>A0ABV3TYJ7</accession>
<organism evidence="1 2">
    <name type="scientific">Zhongshania arctica</name>
    <dbReference type="NCBI Taxonomy" id="3238302"/>
    <lineage>
        <taxon>Bacteria</taxon>
        <taxon>Pseudomonadati</taxon>
        <taxon>Pseudomonadota</taxon>
        <taxon>Gammaproteobacteria</taxon>
        <taxon>Cellvibrionales</taxon>
        <taxon>Spongiibacteraceae</taxon>
        <taxon>Zhongshania</taxon>
    </lineage>
</organism>
<evidence type="ECO:0000313" key="1">
    <source>
        <dbReference type="EMBL" id="MEX1666356.1"/>
    </source>
</evidence>
<dbReference type="EMBL" id="JBFRYB010000001">
    <property type="protein sequence ID" value="MEX1666356.1"/>
    <property type="molecule type" value="Genomic_DNA"/>
</dbReference>
<name>A0ABV3TYJ7_9GAMM</name>
<proteinExistence type="predicted"/>
<dbReference type="Proteomes" id="UP001557484">
    <property type="component" value="Unassembled WGS sequence"/>
</dbReference>
<gene>
    <name evidence="1" type="ORF">AB4875_12760</name>
</gene>
<reference evidence="1 2" key="1">
    <citation type="journal article" date="2011" name="Int. J. Syst. Evol. Microbiol.">
        <title>Zhongshania antarctica gen. nov., sp. nov. and Zhongshania guokunii sp. nov., gammaproteobacteria respectively isolated from coastal attached (fast) ice and surface seawater of the Antarctic.</title>
        <authorList>
            <person name="Li H.J."/>
            <person name="Zhang X.Y."/>
            <person name="Chen C.X."/>
            <person name="Zhang Y.J."/>
            <person name="Gao Z.M."/>
            <person name="Yu Y."/>
            <person name="Chen X.L."/>
            <person name="Chen B."/>
            <person name="Zhang Y.Z."/>
        </authorList>
    </citation>
    <scope>NUCLEOTIDE SEQUENCE [LARGE SCALE GENOMIC DNA]</scope>
    <source>
        <strain evidence="1 2">R06B22</strain>
    </source>
</reference>